<name>A0A347ZPU2_9CHLR</name>
<reference evidence="3 4" key="1">
    <citation type="submission" date="2018-08" db="EMBL/GenBank/DDBJ databases">
        <title>Genomic Encyclopedia of Type Strains, Phase IV (KMG-IV): sequencing the most valuable type-strain genomes for metagenomic binning, comparative biology and taxonomic classification.</title>
        <authorList>
            <person name="Goeker M."/>
        </authorList>
    </citation>
    <scope>NUCLEOTIDE SEQUENCE [LARGE SCALE GENOMIC DNA]</scope>
    <source>
        <strain evidence="3 4">DSM 23923</strain>
    </source>
</reference>
<evidence type="ECO:0000259" key="2">
    <source>
        <dbReference type="Pfam" id="PF13240"/>
    </source>
</evidence>
<evidence type="ECO:0000256" key="1">
    <source>
        <dbReference type="SAM" id="Phobius"/>
    </source>
</evidence>
<dbReference type="RefSeq" id="WP_116226258.1">
    <property type="nucleotide sequence ID" value="NZ_AP018437.1"/>
</dbReference>
<evidence type="ECO:0000313" key="4">
    <source>
        <dbReference type="Proteomes" id="UP000256388"/>
    </source>
</evidence>
<comment type="caution">
    <text evidence="3">The sequence shown here is derived from an EMBL/GenBank/DDBJ whole genome shotgun (WGS) entry which is preliminary data.</text>
</comment>
<keyword evidence="4" id="KW-1185">Reference proteome</keyword>
<proteinExistence type="predicted"/>
<dbReference type="EMBL" id="QUMS01000006">
    <property type="protein sequence ID" value="REG04662.1"/>
    <property type="molecule type" value="Genomic_DNA"/>
</dbReference>
<keyword evidence="1" id="KW-1133">Transmembrane helix</keyword>
<dbReference type="InterPro" id="IPR026870">
    <property type="entry name" value="Zinc_ribbon_dom"/>
</dbReference>
<feature type="domain" description="Zinc-ribbon" evidence="2">
    <location>
        <begin position="69"/>
        <end position="90"/>
    </location>
</feature>
<evidence type="ECO:0000313" key="3">
    <source>
        <dbReference type="EMBL" id="REG04662.1"/>
    </source>
</evidence>
<keyword evidence="1" id="KW-0812">Transmembrane</keyword>
<sequence length="98" mass="10985">MDTSISPVMRIVAIIFLILTPLAVVILQRLEDIREINRRRKNGELDLSLEGFFPRNEKSIQPKPGEAVCPQCHAGNPADHQFCGYCGAPLNPENEENK</sequence>
<dbReference type="OrthoDB" id="9814654at2"/>
<accession>A0A347ZPU2</accession>
<dbReference type="AlphaFoldDB" id="A0A347ZPU2"/>
<gene>
    <name evidence="3" type="ORF">DFR64_3010</name>
</gene>
<organism evidence="3 4">
    <name type="scientific">Pelolinea submarina</name>
    <dbReference type="NCBI Taxonomy" id="913107"/>
    <lineage>
        <taxon>Bacteria</taxon>
        <taxon>Bacillati</taxon>
        <taxon>Chloroflexota</taxon>
        <taxon>Anaerolineae</taxon>
        <taxon>Anaerolineales</taxon>
        <taxon>Anaerolineaceae</taxon>
        <taxon>Pelolinea</taxon>
    </lineage>
</organism>
<keyword evidence="1" id="KW-0472">Membrane</keyword>
<dbReference type="Proteomes" id="UP000256388">
    <property type="component" value="Unassembled WGS sequence"/>
</dbReference>
<protein>
    <submittedName>
        <fullName evidence="3">Double zinc ribbon protein</fullName>
    </submittedName>
</protein>
<dbReference type="Pfam" id="PF13240">
    <property type="entry name" value="Zn_Ribbon_1"/>
    <property type="match status" value="1"/>
</dbReference>
<feature type="transmembrane region" description="Helical" evidence="1">
    <location>
        <begin position="12"/>
        <end position="30"/>
    </location>
</feature>